<feature type="region of interest" description="Disordered" evidence="1">
    <location>
        <begin position="36"/>
        <end position="58"/>
    </location>
</feature>
<protein>
    <submittedName>
        <fullName evidence="2">Cytidine deaminase</fullName>
    </submittedName>
</protein>
<dbReference type="SUPFAM" id="SSF52540">
    <property type="entry name" value="P-loop containing nucleoside triphosphate hydrolases"/>
    <property type="match status" value="1"/>
</dbReference>
<sequence length="120" mass="13698">MLIGICGGICSGKSSVASYLIEEHDFKRIRLARTASTPAVERSATDDHVPHDTPPAEDDALTFPDIQNLIDFVTKRWQERWVTTDIWDEDVVDALLKRPFFLLVSVDAPVTLRWERFKAR</sequence>
<dbReference type="InterPro" id="IPR027417">
    <property type="entry name" value="P-loop_NTPase"/>
</dbReference>
<dbReference type="VEuPathDB" id="FungiDB:MPH_01544"/>
<evidence type="ECO:0000313" key="3">
    <source>
        <dbReference type="Proteomes" id="UP000007129"/>
    </source>
</evidence>
<reference evidence="2 3" key="1">
    <citation type="journal article" date="2012" name="BMC Genomics">
        <title>Tools to kill: Genome of one of the most destructive plant pathogenic fungi Macrophomina phaseolina.</title>
        <authorList>
            <person name="Islam M.S."/>
            <person name="Haque M.S."/>
            <person name="Islam M.M."/>
            <person name="Emdad E.M."/>
            <person name="Halim A."/>
            <person name="Hossen Q.M.M."/>
            <person name="Hossain M.Z."/>
            <person name="Ahmed B."/>
            <person name="Rahim S."/>
            <person name="Rahman M.S."/>
            <person name="Alam M.M."/>
            <person name="Hou S."/>
            <person name="Wan X."/>
            <person name="Saito J.A."/>
            <person name="Alam M."/>
        </authorList>
    </citation>
    <scope>NUCLEOTIDE SEQUENCE [LARGE SCALE GENOMIC DNA]</scope>
    <source>
        <strain evidence="2 3">MS6</strain>
    </source>
</reference>
<accession>K2SX60</accession>
<organism evidence="2 3">
    <name type="scientific">Macrophomina phaseolina (strain MS6)</name>
    <name type="common">Charcoal rot fungus</name>
    <dbReference type="NCBI Taxonomy" id="1126212"/>
    <lineage>
        <taxon>Eukaryota</taxon>
        <taxon>Fungi</taxon>
        <taxon>Dikarya</taxon>
        <taxon>Ascomycota</taxon>
        <taxon>Pezizomycotina</taxon>
        <taxon>Dothideomycetes</taxon>
        <taxon>Dothideomycetes incertae sedis</taxon>
        <taxon>Botryosphaeriales</taxon>
        <taxon>Botryosphaeriaceae</taxon>
        <taxon>Macrophomina</taxon>
    </lineage>
</organism>
<dbReference type="Proteomes" id="UP000007129">
    <property type="component" value="Unassembled WGS sequence"/>
</dbReference>
<dbReference type="HOGENOM" id="CLU_095064_0_0_1"/>
<dbReference type="AlphaFoldDB" id="K2SX60"/>
<gene>
    <name evidence="2" type="ORF">MPH_01544</name>
</gene>
<dbReference type="STRING" id="1126212.K2SX60"/>
<evidence type="ECO:0000313" key="2">
    <source>
        <dbReference type="EMBL" id="EKG21125.1"/>
    </source>
</evidence>
<proteinExistence type="predicted"/>
<dbReference type="Gene3D" id="3.40.50.300">
    <property type="entry name" value="P-loop containing nucleotide triphosphate hydrolases"/>
    <property type="match status" value="1"/>
</dbReference>
<dbReference type="eggNOG" id="KOG3127">
    <property type="taxonomic scope" value="Eukaryota"/>
</dbReference>
<evidence type="ECO:0000256" key="1">
    <source>
        <dbReference type="SAM" id="MobiDB-lite"/>
    </source>
</evidence>
<comment type="caution">
    <text evidence="2">The sequence shown here is derived from an EMBL/GenBank/DDBJ whole genome shotgun (WGS) entry which is preliminary data.</text>
</comment>
<name>K2SX60_MACPH</name>
<dbReference type="InParanoid" id="K2SX60"/>
<dbReference type="EMBL" id="AHHD01000058">
    <property type="protein sequence ID" value="EKG21125.1"/>
    <property type="molecule type" value="Genomic_DNA"/>
</dbReference>
<dbReference type="OrthoDB" id="6710946at2759"/>